<evidence type="ECO:0000313" key="2">
    <source>
        <dbReference type="EMBL" id="KAH9630842.1"/>
    </source>
</evidence>
<comment type="caution">
    <text evidence="2">The sequence shown here is derived from an EMBL/GenBank/DDBJ whole genome shotgun (WGS) entry which is preliminary data.</text>
</comment>
<gene>
    <name evidence="2" type="ORF">HF086_009073</name>
</gene>
<dbReference type="Proteomes" id="UP000814243">
    <property type="component" value="Unassembled WGS sequence"/>
</dbReference>
<name>A0A922SAR6_SPOEX</name>
<dbReference type="AlphaFoldDB" id="A0A922SAR6"/>
<reference evidence="2" key="1">
    <citation type="journal article" date="2021" name="G3 (Bethesda)">
        <title>Genome and transcriptome analysis of the beet armyworm Spodoptera exigua reveals targets for pest control. .</title>
        <authorList>
            <person name="Simon S."/>
            <person name="Breeschoten T."/>
            <person name="Jansen H.J."/>
            <person name="Dirks R.P."/>
            <person name="Schranz M.E."/>
            <person name="Ros V.I.D."/>
        </authorList>
    </citation>
    <scope>NUCLEOTIDE SEQUENCE</scope>
    <source>
        <strain evidence="2">TB_SE_WUR_2020</strain>
    </source>
</reference>
<dbReference type="EMBL" id="JACEFF010000807">
    <property type="protein sequence ID" value="KAH9630842.1"/>
    <property type="molecule type" value="Genomic_DNA"/>
</dbReference>
<feature type="compositionally biased region" description="Basic and acidic residues" evidence="1">
    <location>
        <begin position="1"/>
        <end position="16"/>
    </location>
</feature>
<protein>
    <submittedName>
        <fullName evidence="2">Uncharacterized protein</fullName>
    </submittedName>
</protein>
<sequence length="73" mass="8294">MLHSAKDDAGIPKDKPLNALNNNTPTFKKHQLFYSSNNSRPIAFNDFNLCFDYRDLRCQGASRKAVIQNLLPV</sequence>
<evidence type="ECO:0000313" key="3">
    <source>
        <dbReference type="Proteomes" id="UP000814243"/>
    </source>
</evidence>
<proteinExistence type="predicted"/>
<feature type="region of interest" description="Disordered" evidence="1">
    <location>
        <begin position="1"/>
        <end position="22"/>
    </location>
</feature>
<evidence type="ECO:0000256" key="1">
    <source>
        <dbReference type="SAM" id="MobiDB-lite"/>
    </source>
</evidence>
<accession>A0A922SAR6</accession>
<organism evidence="2 3">
    <name type="scientific">Spodoptera exigua</name>
    <name type="common">Beet armyworm</name>
    <name type="synonym">Noctua fulgens</name>
    <dbReference type="NCBI Taxonomy" id="7107"/>
    <lineage>
        <taxon>Eukaryota</taxon>
        <taxon>Metazoa</taxon>
        <taxon>Ecdysozoa</taxon>
        <taxon>Arthropoda</taxon>
        <taxon>Hexapoda</taxon>
        <taxon>Insecta</taxon>
        <taxon>Pterygota</taxon>
        <taxon>Neoptera</taxon>
        <taxon>Endopterygota</taxon>
        <taxon>Lepidoptera</taxon>
        <taxon>Glossata</taxon>
        <taxon>Ditrysia</taxon>
        <taxon>Noctuoidea</taxon>
        <taxon>Noctuidae</taxon>
        <taxon>Amphipyrinae</taxon>
        <taxon>Spodoptera</taxon>
    </lineage>
</organism>